<dbReference type="STRING" id="1548.CSCA_0113"/>
<sequence>MNKELYEVEKFLSQYGMKLGENNCITNSLLKQLNRKNIIARSMRCVYILDNFIIKVSSDATGFSLPVGADQCINEFKIYTSNDEKLENFKDILCPVYAIYKSKFLYLTVHKRLIPIDTSTDSDETIYGYIEKEKNFSNHKTFLSKLEKFKNLFVTKSPQLQNEYCKVNSFGYDENNNLYVLDYGML</sequence>
<dbReference type="RefSeq" id="WP_029162160.1">
    <property type="nucleotide sequence ID" value="NZ_CP009933.1"/>
</dbReference>
<accession>A0A0E3M497</accession>
<dbReference type="AlphaFoldDB" id="A0A0E3M497"/>
<gene>
    <name evidence="1" type="ORF">CSCA_0113</name>
</gene>
<evidence type="ECO:0000313" key="2">
    <source>
        <dbReference type="Proteomes" id="UP000033115"/>
    </source>
</evidence>
<keyword evidence="2" id="KW-1185">Reference proteome</keyword>
<evidence type="ECO:0000313" key="1">
    <source>
        <dbReference type="EMBL" id="AKA67238.1"/>
    </source>
</evidence>
<protein>
    <submittedName>
        <fullName evidence="1">Uncharacterized protein</fullName>
    </submittedName>
</protein>
<proteinExistence type="predicted"/>
<reference evidence="1 2" key="1">
    <citation type="journal article" date="2015" name="J. Biotechnol.">
        <title>Complete genome sequence of a malodorant-producing acetogen, Clostridium scatologenes ATCC 25775(T).</title>
        <authorList>
            <person name="Zhu Z."/>
            <person name="Guo T."/>
            <person name="Zheng H."/>
            <person name="Song T."/>
            <person name="Ouyang P."/>
            <person name="Xie J."/>
        </authorList>
    </citation>
    <scope>NUCLEOTIDE SEQUENCE [LARGE SCALE GENOMIC DNA]</scope>
    <source>
        <strain evidence="1 2">ATCC 25775</strain>
    </source>
</reference>
<dbReference type="Proteomes" id="UP000033115">
    <property type="component" value="Chromosome"/>
</dbReference>
<dbReference type="KEGG" id="csq:CSCA_0113"/>
<organism evidence="1 2">
    <name type="scientific">Clostridium scatologenes</name>
    <dbReference type="NCBI Taxonomy" id="1548"/>
    <lineage>
        <taxon>Bacteria</taxon>
        <taxon>Bacillati</taxon>
        <taxon>Bacillota</taxon>
        <taxon>Clostridia</taxon>
        <taxon>Eubacteriales</taxon>
        <taxon>Clostridiaceae</taxon>
        <taxon>Clostridium</taxon>
    </lineage>
</organism>
<dbReference type="HOGENOM" id="CLU_1452102_0_0_9"/>
<name>A0A0E3M497_CLOSL</name>
<dbReference type="EMBL" id="CP009933">
    <property type="protein sequence ID" value="AKA67238.1"/>
    <property type="molecule type" value="Genomic_DNA"/>
</dbReference>